<feature type="domain" description="Quinolinate phosphoribosyl transferase C-terminal" evidence="10">
    <location>
        <begin position="101"/>
        <end position="271"/>
    </location>
</feature>
<dbReference type="Gene3D" id="3.20.20.70">
    <property type="entry name" value="Aldolase class I"/>
    <property type="match status" value="1"/>
</dbReference>
<dbReference type="InterPro" id="IPR004393">
    <property type="entry name" value="NadC"/>
</dbReference>
<dbReference type="GO" id="GO:0004514">
    <property type="term" value="F:nicotinate-nucleotide diphosphorylase (carboxylating) activity"/>
    <property type="evidence" value="ECO:0007669"/>
    <property type="project" value="UniProtKB-EC"/>
</dbReference>
<dbReference type="FunFam" id="3.20.20.70:FF:000030">
    <property type="entry name" value="Nicotinate-nucleotide pyrophosphorylase, carboxylating"/>
    <property type="match status" value="1"/>
</dbReference>
<dbReference type="PANTHER" id="PTHR32179">
    <property type="entry name" value="NICOTINATE-NUCLEOTIDE PYROPHOSPHORYLASE [CARBOXYLATING]"/>
    <property type="match status" value="1"/>
</dbReference>
<feature type="domain" description="Quinolinate phosphoribosyl transferase N-terminal" evidence="11">
    <location>
        <begin position="17"/>
        <end position="99"/>
    </location>
</feature>
<evidence type="ECO:0000256" key="1">
    <source>
        <dbReference type="ARBA" id="ARBA00003237"/>
    </source>
</evidence>
<keyword evidence="7 9" id="KW-0808">Transferase</keyword>
<gene>
    <name evidence="12" type="ORF">RJ53_06270</name>
</gene>
<dbReference type="GO" id="GO:0005737">
    <property type="term" value="C:cytoplasm"/>
    <property type="evidence" value="ECO:0007669"/>
    <property type="project" value="TreeGrafter"/>
</dbReference>
<dbReference type="Pfam" id="PF01729">
    <property type="entry name" value="QRPTase_C"/>
    <property type="match status" value="1"/>
</dbReference>
<dbReference type="InterPro" id="IPR027277">
    <property type="entry name" value="NadC/ModD"/>
</dbReference>
<dbReference type="CDD" id="cd01572">
    <property type="entry name" value="QPRTase"/>
    <property type="match status" value="1"/>
</dbReference>
<dbReference type="PANTHER" id="PTHR32179:SF3">
    <property type="entry name" value="NICOTINATE-NUCLEOTIDE PYROPHOSPHORYLASE [CARBOXYLATING]"/>
    <property type="match status" value="1"/>
</dbReference>
<evidence type="ECO:0000256" key="4">
    <source>
        <dbReference type="ARBA" id="ARBA00011218"/>
    </source>
</evidence>
<keyword evidence="6 9" id="KW-0328">Glycosyltransferase</keyword>
<dbReference type="InterPro" id="IPR022412">
    <property type="entry name" value="Quinolinate_PRibosylTrfase_N"/>
</dbReference>
<keyword evidence="5 9" id="KW-0662">Pyridine nucleotide biosynthesis</keyword>
<dbReference type="FunFam" id="3.90.1170.20:FF:000001">
    <property type="entry name" value="Nicotinate-nucleotide diphosphorylase (Carboxylating)"/>
    <property type="match status" value="1"/>
</dbReference>
<comment type="similarity">
    <text evidence="3 9">Belongs to the NadC/ModD family.</text>
</comment>
<dbReference type="EC" id="2.4.2.19" evidence="9"/>
<evidence type="ECO:0000259" key="11">
    <source>
        <dbReference type="Pfam" id="PF02749"/>
    </source>
</evidence>
<evidence type="ECO:0000313" key="12">
    <source>
        <dbReference type="EMBL" id="MBR1369120.1"/>
    </source>
</evidence>
<evidence type="ECO:0000256" key="3">
    <source>
        <dbReference type="ARBA" id="ARBA00009400"/>
    </source>
</evidence>
<evidence type="ECO:0000256" key="7">
    <source>
        <dbReference type="ARBA" id="ARBA00022679"/>
    </source>
</evidence>
<dbReference type="InterPro" id="IPR002638">
    <property type="entry name" value="Quinolinate_PRibosylTrfase_C"/>
</dbReference>
<dbReference type="Proteomes" id="UP000730161">
    <property type="component" value="Unassembled WGS sequence"/>
</dbReference>
<evidence type="ECO:0000256" key="2">
    <source>
        <dbReference type="ARBA" id="ARBA00004893"/>
    </source>
</evidence>
<protein>
    <recommendedName>
        <fullName evidence="9">Nicotinate-nucleotide pyrophosphorylase [carboxylating]</fullName>
        <ecNumber evidence="9">2.4.2.19</ecNumber>
    </recommendedName>
    <alternativeName>
        <fullName evidence="9">Quinolinate phosphoribosyltransferase [decarboxylating]</fullName>
    </alternativeName>
</protein>
<dbReference type="AlphaFoldDB" id="A0A8J7W9J1"/>
<dbReference type="Pfam" id="PF02749">
    <property type="entry name" value="QRPTase_N"/>
    <property type="match status" value="1"/>
</dbReference>
<evidence type="ECO:0000259" key="10">
    <source>
        <dbReference type="Pfam" id="PF01729"/>
    </source>
</evidence>
<dbReference type="NCBIfam" id="TIGR00078">
    <property type="entry name" value="nadC"/>
    <property type="match status" value="1"/>
</dbReference>
<comment type="caution">
    <text evidence="12">The sequence shown here is derived from an EMBL/GenBank/DDBJ whole genome shotgun (WGS) entry which is preliminary data.</text>
</comment>
<evidence type="ECO:0000313" key="13">
    <source>
        <dbReference type="Proteomes" id="UP000730161"/>
    </source>
</evidence>
<comment type="pathway">
    <text evidence="2 9">Cofactor biosynthesis; NAD(+) biosynthesis; nicotinate D-ribonucleotide from quinolinate: step 1/1.</text>
</comment>
<evidence type="ECO:0000256" key="9">
    <source>
        <dbReference type="PIRNR" id="PIRNR006250"/>
    </source>
</evidence>
<dbReference type="SUPFAM" id="SSF54675">
    <property type="entry name" value="Nicotinate/Quinolinate PRTase N-terminal domain-like"/>
    <property type="match status" value="1"/>
</dbReference>
<dbReference type="RefSeq" id="WP_343221842.1">
    <property type="nucleotide sequence ID" value="NZ_JWHL01000008.1"/>
</dbReference>
<dbReference type="PIRSF" id="PIRSF006250">
    <property type="entry name" value="NadC_ModD"/>
    <property type="match status" value="1"/>
</dbReference>
<comment type="subunit">
    <text evidence="4 9">Hexamer formed by 3 homodimers.</text>
</comment>
<dbReference type="UniPathway" id="UPA00253">
    <property type="reaction ID" value="UER00331"/>
</dbReference>
<name>A0A8J7W9J1_9EURY</name>
<dbReference type="EMBL" id="JWHL01000008">
    <property type="protein sequence ID" value="MBR1369120.1"/>
    <property type="molecule type" value="Genomic_DNA"/>
</dbReference>
<dbReference type="GO" id="GO:0009435">
    <property type="term" value="P:NAD+ biosynthetic process"/>
    <property type="evidence" value="ECO:0007669"/>
    <property type="project" value="UniProtKB-UniPathway"/>
</dbReference>
<evidence type="ECO:0000256" key="5">
    <source>
        <dbReference type="ARBA" id="ARBA00022642"/>
    </source>
</evidence>
<keyword evidence="13" id="KW-1185">Reference proteome</keyword>
<reference evidence="12" key="1">
    <citation type="submission" date="2014-12" db="EMBL/GenBank/DDBJ databases">
        <authorList>
            <person name="Huang H.-H."/>
            <person name="Chen S.-C."/>
            <person name="Lai M.-C."/>
        </authorList>
    </citation>
    <scope>NUCLEOTIDE SEQUENCE</scope>
    <source>
        <strain evidence="12">K1F9705b</strain>
    </source>
</reference>
<dbReference type="GO" id="GO:0034213">
    <property type="term" value="P:quinolinate catabolic process"/>
    <property type="evidence" value="ECO:0007669"/>
    <property type="project" value="TreeGrafter"/>
</dbReference>
<dbReference type="InterPro" id="IPR037128">
    <property type="entry name" value="Quinolinate_PRibosylTase_N_sf"/>
</dbReference>
<comment type="catalytic activity">
    <reaction evidence="8 9">
        <text>nicotinate beta-D-ribonucleotide + CO2 + diphosphate = quinolinate + 5-phospho-alpha-D-ribose 1-diphosphate + 2 H(+)</text>
        <dbReference type="Rhea" id="RHEA:12733"/>
        <dbReference type="ChEBI" id="CHEBI:15378"/>
        <dbReference type="ChEBI" id="CHEBI:16526"/>
        <dbReference type="ChEBI" id="CHEBI:29959"/>
        <dbReference type="ChEBI" id="CHEBI:33019"/>
        <dbReference type="ChEBI" id="CHEBI:57502"/>
        <dbReference type="ChEBI" id="CHEBI:58017"/>
        <dbReference type="EC" id="2.4.2.19"/>
    </reaction>
</comment>
<evidence type="ECO:0000256" key="6">
    <source>
        <dbReference type="ARBA" id="ARBA00022676"/>
    </source>
</evidence>
<sequence length="281" mass="30170">MEDSLRRFLAEDLPFGDITTEATTPQTESRAVIIAREAMVIAGIDEAVFLFNECGVRAYPAIPDGEWADPNQTVLTMTGPVHGILAAERTVLNLMGRMSGIATATSRFGLVIGSAMPGARIAGTRKTAPGLRFFDKKAIRIGGGEPHRYSLSDAILIKDNHLAIAGIEEAIRRAKAFSAFRVIECEVENPGDAIIAASAGVDILLLDNMTPETVKRTIELLKEAGLRERVTIELSGGITPKNAGSYAGCEVDLVSSGWLTHSVRNADLSLDIKKAEKIVRI</sequence>
<comment type="function">
    <text evidence="1 9">Involved in the catabolism of quinolinic acid (QA).</text>
</comment>
<dbReference type="InterPro" id="IPR013785">
    <property type="entry name" value="Aldolase_TIM"/>
</dbReference>
<dbReference type="SUPFAM" id="SSF51690">
    <property type="entry name" value="Nicotinate/Quinolinate PRTase C-terminal domain-like"/>
    <property type="match status" value="1"/>
</dbReference>
<organism evidence="12 13">
    <name type="scientific">Methanocalculus chunghsingensis</name>
    <dbReference type="NCBI Taxonomy" id="156457"/>
    <lineage>
        <taxon>Archaea</taxon>
        <taxon>Methanobacteriati</taxon>
        <taxon>Methanobacteriota</taxon>
        <taxon>Stenosarchaea group</taxon>
        <taxon>Methanomicrobia</taxon>
        <taxon>Methanomicrobiales</taxon>
        <taxon>Methanocalculaceae</taxon>
        <taxon>Methanocalculus</taxon>
    </lineage>
</organism>
<accession>A0A8J7W9J1</accession>
<dbReference type="Gene3D" id="3.90.1170.20">
    <property type="entry name" value="Quinolinate phosphoribosyl transferase, N-terminal domain"/>
    <property type="match status" value="1"/>
</dbReference>
<proteinExistence type="inferred from homology"/>
<dbReference type="InterPro" id="IPR036068">
    <property type="entry name" value="Nicotinate_pribotase-like_C"/>
</dbReference>
<evidence type="ECO:0000256" key="8">
    <source>
        <dbReference type="ARBA" id="ARBA00047445"/>
    </source>
</evidence>